<accession>A0ABP0LSM0</accession>
<dbReference type="EMBL" id="CAXAMM010017869">
    <property type="protein sequence ID" value="CAK9042236.1"/>
    <property type="molecule type" value="Genomic_DNA"/>
</dbReference>
<dbReference type="Proteomes" id="UP001642464">
    <property type="component" value="Unassembled WGS sequence"/>
</dbReference>
<feature type="domain" description="Reverse transcriptase" evidence="1">
    <location>
        <begin position="147"/>
        <end position="307"/>
    </location>
</feature>
<protein>
    <recommendedName>
        <fullName evidence="1">Reverse transcriptase domain-containing protein</fullName>
    </recommendedName>
</protein>
<dbReference type="InterPro" id="IPR000477">
    <property type="entry name" value="RT_dom"/>
</dbReference>
<name>A0ABP0LSM0_9DINO</name>
<sequence>MTKKERLALMAELALGRHSESPFRDKIGGIRANLDSALVEMGMSLAARRQIETAWAELVEDADWRYLEDVAATGVPLAVRGEIPHIPAVYDKKERRGGDDHVPVAWVEGQVGEELRENYFSAQEHMGKVKEHVDKDVKKGWMQVLTLEEVTQPNKMAFPQYDDVEAMLKSFKAQAGGPRMLMAFDIKAAHRLIPVHPRDWGLQACRLEDEDTVYVNTRGTFGVASAAFWWGRVAGTIFRVYRKLIPPEAIFYLLLFADDGLILSGGLDYHKLILALFIYVEVMEIPMSWAKTRGPRGGVQTEWIGYTVDVKQWRLGIGPKKIEWLKRWCAWASEQGKLLGRDFRAGLGRMGFLAVLAMAFFVEMVQETPMRELSGDPAVLE</sequence>
<organism evidence="2 3">
    <name type="scientific">Durusdinium trenchii</name>
    <dbReference type="NCBI Taxonomy" id="1381693"/>
    <lineage>
        <taxon>Eukaryota</taxon>
        <taxon>Sar</taxon>
        <taxon>Alveolata</taxon>
        <taxon>Dinophyceae</taxon>
        <taxon>Suessiales</taxon>
        <taxon>Symbiodiniaceae</taxon>
        <taxon>Durusdinium</taxon>
    </lineage>
</organism>
<dbReference type="Pfam" id="PF00078">
    <property type="entry name" value="RVT_1"/>
    <property type="match status" value="1"/>
</dbReference>
<dbReference type="InterPro" id="IPR043502">
    <property type="entry name" value="DNA/RNA_pol_sf"/>
</dbReference>
<dbReference type="SUPFAM" id="SSF56672">
    <property type="entry name" value="DNA/RNA polymerases"/>
    <property type="match status" value="1"/>
</dbReference>
<gene>
    <name evidence="2" type="ORF">SCF082_LOCUS24327</name>
</gene>
<proteinExistence type="predicted"/>
<comment type="caution">
    <text evidence="2">The sequence shown here is derived from an EMBL/GenBank/DDBJ whole genome shotgun (WGS) entry which is preliminary data.</text>
</comment>
<reference evidence="2 3" key="1">
    <citation type="submission" date="2024-02" db="EMBL/GenBank/DDBJ databases">
        <authorList>
            <person name="Chen Y."/>
            <person name="Shah S."/>
            <person name="Dougan E. K."/>
            <person name="Thang M."/>
            <person name="Chan C."/>
        </authorList>
    </citation>
    <scope>NUCLEOTIDE SEQUENCE [LARGE SCALE GENOMIC DNA]</scope>
</reference>
<evidence type="ECO:0000313" key="2">
    <source>
        <dbReference type="EMBL" id="CAK9042236.1"/>
    </source>
</evidence>
<evidence type="ECO:0000259" key="1">
    <source>
        <dbReference type="Pfam" id="PF00078"/>
    </source>
</evidence>
<keyword evidence="3" id="KW-1185">Reference proteome</keyword>
<feature type="non-terminal residue" evidence="2">
    <location>
        <position position="381"/>
    </location>
</feature>
<evidence type="ECO:0000313" key="3">
    <source>
        <dbReference type="Proteomes" id="UP001642464"/>
    </source>
</evidence>